<dbReference type="GO" id="GO:0035999">
    <property type="term" value="P:tetrahydrofolate interconversion"/>
    <property type="evidence" value="ECO:0007669"/>
    <property type="project" value="UniProtKB-UniPathway"/>
</dbReference>
<evidence type="ECO:0000313" key="10">
    <source>
        <dbReference type="EMBL" id="EPQ64362.1"/>
    </source>
</evidence>
<dbReference type="NCBIfam" id="TIGR00677">
    <property type="entry name" value="fadh2_euk"/>
    <property type="match status" value="1"/>
</dbReference>
<evidence type="ECO:0000313" key="12">
    <source>
        <dbReference type="Proteomes" id="UP000053110"/>
    </source>
</evidence>
<keyword evidence="5" id="KW-0274">FAD</keyword>
<dbReference type="InterPro" id="IPR004621">
    <property type="entry name" value="Fadh2_euk"/>
</dbReference>
<dbReference type="SUPFAM" id="SSF51730">
    <property type="entry name" value="FAD-linked oxidoreductase"/>
    <property type="match status" value="1"/>
</dbReference>
<accession>A0A061HGD3</accession>
<evidence type="ECO:0000313" key="11">
    <source>
        <dbReference type="EMBL" id="SUZ10868.1"/>
    </source>
</evidence>
<proteinExistence type="inferred from homology"/>
<dbReference type="CDD" id="cd00537">
    <property type="entry name" value="MTHFR"/>
    <property type="match status" value="1"/>
</dbReference>
<dbReference type="Pfam" id="PF02219">
    <property type="entry name" value="MTHFR"/>
    <property type="match status" value="1"/>
</dbReference>
<name>A0A061HGD3_BLUGR</name>
<gene>
    <name evidence="10" type="ORF">BGT96224_1618</name>
    <name evidence="11" type="ORF">BGT96224V2_LOCUS4011</name>
</gene>
<dbReference type="Pfam" id="PF21895">
    <property type="entry name" value="MTHFR_C"/>
    <property type="match status" value="1"/>
</dbReference>
<dbReference type="InterPro" id="IPR053806">
    <property type="entry name" value="MTHFR_C"/>
</dbReference>
<keyword evidence="6" id="KW-0521">NADP</keyword>
<dbReference type="EMBL" id="UIGY01000099">
    <property type="protein sequence ID" value="SUZ10868.1"/>
    <property type="molecule type" value="Genomic_DNA"/>
</dbReference>
<evidence type="ECO:0000256" key="6">
    <source>
        <dbReference type="ARBA" id="ARBA00022857"/>
    </source>
</evidence>
<dbReference type="EMBL" id="KE375068">
    <property type="protein sequence ID" value="EPQ64362.1"/>
    <property type="molecule type" value="Genomic_DNA"/>
</dbReference>
<organism evidence="11">
    <name type="scientific">Blumeria graminis f. sp. tritici 96224</name>
    <dbReference type="NCBI Taxonomy" id="1268274"/>
    <lineage>
        <taxon>Eukaryota</taxon>
        <taxon>Fungi</taxon>
        <taxon>Dikarya</taxon>
        <taxon>Ascomycota</taxon>
        <taxon>Pezizomycotina</taxon>
        <taxon>Leotiomycetes</taxon>
        <taxon>Erysiphales</taxon>
        <taxon>Erysiphaceae</taxon>
        <taxon>Blumeria</taxon>
    </lineage>
</organism>
<comment type="cofactor">
    <cofactor evidence="1">
        <name>FAD</name>
        <dbReference type="ChEBI" id="CHEBI:57692"/>
    </cofactor>
</comment>
<dbReference type="PANTHER" id="PTHR45754:SF1">
    <property type="entry name" value="METHYLENETETRAHYDROFOLATE REDUCTASE 1"/>
    <property type="match status" value="1"/>
</dbReference>
<evidence type="ECO:0000259" key="9">
    <source>
        <dbReference type="Pfam" id="PF21895"/>
    </source>
</evidence>
<comment type="pathway">
    <text evidence="2 8">One-carbon metabolism; tetrahydrofolate interconversion.</text>
</comment>
<evidence type="ECO:0000256" key="4">
    <source>
        <dbReference type="ARBA" id="ARBA00022630"/>
    </source>
</evidence>
<feature type="domain" description="MTHFR SAM-binding regulatory" evidence="9">
    <location>
        <begin position="404"/>
        <end position="669"/>
    </location>
</feature>
<dbReference type="OrthoDB" id="16284at2759"/>
<evidence type="ECO:0000256" key="1">
    <source>
        <dbReference type="ARBA" id="ARBA00001974"/>
    </source>
</evidence>
<dbReference type="Gene3D" id="3.20.20.220">
    <property type="match status" value="1"/>
</dbReference>
<reference evidence="12" key="1">
    <citation type="journal article" date="2013" name="Nat. Genet.">
        <title>The wheat powdery mildew genome shows the unique evolution of an obligate biotroph.</title>
        <authorList>
            <person name="Wicker T."/>
            <person name="Oberhaensli S."/>
            <person name="Parlange F."/>
            <person name="Buchmann J.P."/>
            <person name="Shatalina M."/>
            <person name="Roffler S."/>
            <person name="Ben-David R."/>
            <person name="Dolezel J."/>
            <person name="Simkova H."/>
            <person name="Schulze-Lefert P."/>
            <person name="Spanu P.D."/>
            <person name="Bruggmann R."/>
            <person name="Amselem J."/>
            <person name="Quesneville H."/>
            <person name="Ver Loren van Themaat E."/>
            <person name="Paape T."/>
            <person name="Shimizu K.K."/>
            <person name="Keller B."/>
        </authorList>
    </citation>
    <scope>NUCLEOTIDE SEQUENCE [LARGE SCALE GENOMIC DNA]</scope>
    <source>
        <strain evidence="12">96224</strain>
    </source>
</reference>
<evidence type="ECO:0000256" key="2">
    <source>
        <dbReference type="ARBA" id="ARBA00004777"/>
    </source>
</evidence>
<reference evidence="10" key="2">
    <citation type="submission" date="2013-01" db="EMBL/GenBank/DDBJ databases">
        <title>The wheat powdery mildew genome reveals unique evolution of an obligate biotroph.</title>
        <authorList>
            <person name="Oberhaensli S."/>
            <person name="Wicker T."/>
            <person name="Keller B."/>
        </authorList>
    </citation>
    <scope>NUCLEOTIDE SEQUENCE</scope>
    <source>
        <strain evidence="10">96224</strain>
    </source>
</reference>
<dbReference type="PANTHER" id="PTHR45754">
    <property type="entry name" value="METHYLENETETRAHYDROFOLATE REDUCTASE"/>
    <property type="match status" value="1"/>
</dbReference>
<dbReference type="GO" id="GO:0071949">
    <property type="term" value="F:FAD binding"/>
    <property type="evidence" value="ECO:0007669"/>
    <property type="project" value="TreeGrafter"/>
</dbReference>
<dbReference type="InterPro" id="IPR003171">
    <property type="entry name" value="Mehydrof_redctse-like"/>
</dbReference>
<dbReference type="UniPathway" id="UPA00193"/>
<dbReference type="Proteomes" id="UP000053110">
    <property type="component" value="Unassembled WGS sequence"/>
</dbReference>
<dbReference type="GO" id="GO:0005829">
    <property type="term" value="C:cytosol"/>
    <property type="evidence" value="ECO:0007669"/>
    <property type="project" value="TreeGrafter"/>
</dbReference>
<dbReference type="FunFam" id="3.20.20.220:FF:000002">
    <property type="entry name" value="Methylenetetrahydrofolate reductase"/>
    <property type="match status" value="1"/>
</dbReference>
<dbReference type="GO" id="GO:0009086">
    <property type="term" value="P:methionine biosynthetic process"/>
    <property type="evidence" value="ECO:0007669"/>
    <property type="project" value="TreeGrafter"/>
</dbReference>
<comment type="similarity">
    <text evidence="3">Belongs to the methylenetetrahydrofolate reductase family.</text>
</comment>
<keyword evidence="7" id="KW-0560">Oxidoreductase</keyword>
<evidence type="ECO:0000256" key="7">
    <source>
        <dbReference type="ARBA" id="ARBA00023002"/>
    </source>
</evidence>
<dbReference type="HOGENOM" id="CLU_025841_2_1_1"/>
<evidence type="ECO:0000256" key="5">
    <source>
        <dbReference type="ARBA" id="ARBA00022827"/>
    </source>
</evidence>
<protein>
    <submittedName>
        <fullName evidence="11">Bgt-1618</fullName>
    </submittedName>
    <submittedName>
        <fullName evidence="10">Isozyme of methylenetetrahydrofolate reductase</fullName>
    </submittedName>
</protein>
<evidence type="ECO:0000256" key="3">
    <source>
        <dbReference type="ARBA" id="ARBA00006743"/>
    </source>
</evidence>
<sequence>MEKISNKIKALPPGQNYFSLEFFPPKTSTGTANLRARLERMSRALCPLFVTVTWGAGGATASKSLDLAAMCQRDLGLTTCLHLTCTNVTQEFVDGILERACALGIRNILALRGDPPRQEFIKNHSDKKDTVEFEWAIDLVSYIKAKYGDYFCIGVAAYPEGHADRENPDEQNLMHDLPYLVDKVNAGADFIMTQLFFDVKAYDHFEKVLREHDSGCFKELPIIPGIMPIQSYQTIKRTIKLAHARIPPEFMARLDSVRSDDALVKQRGVDIVSEIVTHIKHTPSSAPGTRGFHFYTLNLEKAVALILQRTSLIPSSQAIDELESNRNANSNECEPNTNCTCSQDTRQATNSVDPDLFNRVVITEAKPSDPQIEATMSEASALSKPDYSRAATLAIIEGEGSLGRDATRDDFVNGRWGDSQSPAYGMIDGSCVILHMSRKQAIQLWGYPSSIEEITSIFLQHIEGSISAIPWSEDDLCHESEAIKVPLRALNRKGWWTVASQPPVNGISSQHPVFGWGPPRGFVFQKAFIEFFLPSAAWSALRTRLESSLIAPDVSWYACNAHNVFKSSNPTINISSEMGRTSRCTNAVAWGVFPGREIITPTIIEEVSLRAWAEEAFSVWSEWARICAESGSKSGKMSREFLEGVYEDLWLVNIIHHDYFKENALWEILLE</sequence>
<dbReference type="AlphaFoldDB" id="A0A061HGD3"/>
<evidence type="ECO:0000256" key="8">
    <source>
        <dbReference type="RuleBase" id="RU004254"/>
    </source>
</evidence>
<dbReference type="GO" id="GO:0004489">
    <property type="term" value="F:methylenetetrahydrofolate reductase [NAD(P)H] activity"/>
    <property type="evidence" value="ECO:0007669"/>
    <property type="project" value="EnsemblFungi"/>
</dbReference>
<keyword evidence="4" id="KW-0285">Flavoprotein</keyword>
<dbReference type="InterPro" id="IPR029041">
    <property type="entry name" value="FAD-linked_oxidoreductase-like"/>
</dbReference>
<reference evidence="11" key="3">
    <citation type="submission" date="2018-07" db="EMBL/GenBank/DDBJ databases">
        <authorList>
            <person name="Quirk P.G."/>
            <person name="Krulwich T.A."/>
        </authorList>
    </citation>
    <scope>NUCLEOTIDE SEQUENCE</scope>
    <source>
        <strain evidence="11">96224</strain>
    </source>
</reference>